<feature type="transmembrane region" description="Helical" evidence="1">
    <location>
        <begin position="172"/>
        <end position="191"/>
    </location>
</feature>
<evidence type="ECO:0000256" key="1">
    <source>
        <dbReference type="SAM" id="Phobius"/>
    </source>
</evidence>
<keyword evidence="1" id="KW-0812">Transmembrane</keyword>
<proteinExistence type="predicted"/>
<accession>A0ABP0LKZ1</accession>
<feature type="transmembrane region" description="Helical" evidence="1">
    <location>
        <begin position="211"/>
        <end position="231"/>
    </location>
</feature>
<keyword evidence="1" id="KW-0472">Membrane</keyword>
<feature type="transmembrane region" description="Helical" evidence="1">
    <location>
        <begin position="883"/>
        <end position="909"/>
    </location>
</feature>
<evidence type="ECO:0000313" key="3">
    <source>
        <dbReference type="Proteomes" id="UP001642464"/>
    </source>
</evidence>
<keyword evidence="1" id="KW-1133">Transmembrane helix</keyword>
<organism evidence="2 3">
    <name type="scientific">Durusdinium trenchii</name>
    <dbReference type="NCBI Taxonomy" id="1381693"/>
    <lineage>
        <taxon>Eukaryota</taxon>
        <taxon>Sar</taxon>
        <taxon>Alveolata</taxon>
        <taxon>Dinophyceae</taxon>
        <taxon>Suessiales</taxon>
        <taxon>Symbiodiniaceae</taxon>
        <taxon>Durusdinium</taxon>
    </lineage>
</organism>
<feature type="transmembrane region" description="Helical" evidence="1">
    <location>
        <begin position="760"/>
        <end position="784"/>
    </location>
</feature>
<reference evidence="2 3" key="1">
    <citation type="submission" date="2024-02" db="EMBL/GenBank/DDBJ databases">
        <authorList>
            <person name="Chen Y."/>
            <person name="Shah S."/>
            <person name="Dougan E. K."/>
            <person name="Thang M."/>
            <person name="Chan C."/>
        </authorList>
    </citation>
    <scope>NUCLEOTIDE SEQUENCE [LARGE SCALE GENOMIC DNA]</scope>
</reference>
<evidence type="ECO:0000313" key="2">
    <source>
        <dbReference type="EMBL" id="CAK9039853.1"/>
    </source>
</evidence>
<name>A0ABP0LKZ1_9DINO</name>
<feature type="transmembrane region" description="Helical" evidence="1">
    <location>
        <begin position="731"/>
        <end position="748"/>
    </location>
</feature>
<protein>
    <submittedName>
        <fullName evidence="2">Uncharacterized protein</fullName>
    </submittedName>
</protein>
<comment type="caution">
    <text evidence="2">The sequence shown here is derived from an EMBL/GenBank/DDBJ whole genome shotgun (WGS) entry which is preliminary data.</text>
</comment>
<feature type="transmembrane region" description="Helical" evidence="1">
    <location>
        <begin position="354"/>
        <end position="373"/>
    </location>
</feature>
<feature type="transmembrane region" description="Helical" evidence="1">
    <location>
        <begin position="639"/>
        <end position="659"/>
    </location>
</feature>
<feature type="transmembrane region" description="Helical" evidence="1">
    <location>
        <begin position="916"/>
        <end position="936"/>
    </location>
</feature>
<gene>
    <name evidence="2" type="ORF">SCF082_LOCUS23275</name>
</gene>
<feature type="transmembrane region" description="Helical" evidence="1">
    <location>
        <begin position="545"/>
        <end position="565"/>
    </location>
</feature>
<feature type="transmembrane region" description="Helical" evidence="1">
    <location>
        <begin position="490"/>
        <end position="511"/>
    </location>
</feature>
<keyword evidence="3" id="KW-1185">Reference proteome</keyword>
<feature type="transmembrane region" description="Helical" evidence="1">
    <location>
        <begin position="243"/>
        <end position="265"/>
    </location>
</feature>
<dbReference type="Proteomes" id="UP001642464">
    <property type="component" value="Unassembled WGS sequence"/>
</dbReference>
<sequence length="1059" mass="119884">MVLAVPLSSKFSKLTGLKADRLLMTFRLFSAWLLAALTTTALDENCLSGWKLAWKVCEEGSKENSKFNWKIYDEELLNTTRDICTFTETWWSDGRCSRAIVGGLTPFLLKKLLTRSMLQPLVLWTMWHFSQLEPAGDPREGRHCRLFGVWPKSTKSLIPLQQMEVLMFWSPYVPLLSLGILAAAVTNFLMFDLGIRFYKVELPLDEVNKGAALSVSYLYFALGAGSLFQLWHAFSTQMFGRYFLLAVHLVTMGPWANGFLPIGLVQRSFWAPNDLRETGLIELTRIDSPEEVDLPKQNEDAQLEEIFLQLGISPITATSMAANPSLIPFEQMALLTTLLDAWKREEVLMFWSPYVPLLSLGILAAAVTNFLMFDLGIRFYKVELPSDEVNEVVMVLLSIHDSVRHSTRHLTAGPANTGRPAVRLGHLGQSNSGNDANGVQIIVTSNVRRRPKHRFPLRFASEDRSFPVHQLWQDIGQIGNPAHASKVVRLALCISYIMIFLTVALLLVLSFKSKEKKQPTKSDEDEVEPVKDIHARWKVVVLDGFLALTCGIPGVAFFSLSYLFVQYSLRSVHRILDQPGMRWWEWLQQLLIESLLWANLAMRCCRDVQVYHGHLLAVAGAVEKNGNAKSELSGAFETMAFDLFGSACFLTSTLLWRILLINMLEVRKVVSPHRTRALNDMKARAKMTWVHFSKICPESFQNLDAQRKYVANMETIRSPLPGNWNRSYSDVALVRVSSLVMLFGMLGLHLEQPKLRQTDWCSITVLPTLWIIGVPTFQATFFWLRITSGVLRLTSEFKDHSNRLLILAALTKPHLPQEWSKANLLALRGMVQEWEEKGNAVGIAVNKKEPVVKEDLELDLAESMDDWWSFRTSLQTDCLDKAAIVEFCSIVIAFLIFNFAAVGLLSWIAYHQIRTIGFGMILALSLALIVIMLRLLEACVATNLLLEADAERLRLASQKLLEPKNDEDKTTKEKETMSLHNKAMLLHAMERSACAPNDRQQLFGIPVTENMRSGWIISLALAFATSAWNVLKSYLGQLDVYEEIIFQVRKWQLAKLLGV</sequence>
<dbReference type="EMBL" id="CAXAMM010016803">
    <property type="protein sequence ID" value="CAK9039853.1"/>
    <property type="molecule type" value="Genomic_DNA"/>
</dbReference>